<dbReference type="SMART" id="SM00717">
    <property type="entry name" value="SANT"/>
    <property type="match status" value="1"/>
</dbReference>
<evidence type="ECO:0000313" key="6">
    <source>
        <dbReference type="EMBL" id="CAL5985392.1"/>
    </source>
</evidence>
<dbReference type="SUPFAM" id="SSF46689">
    <property type="entry name" value="Homeodomain-like"/>
    <property type="match status" value="1"/>
</dbReference>
<dbReference type="GO" id="GO:0003677">
    <property type="term" value="F:DNA binding"/>
    <property type="evidence" value="ECO:0007669"/>
    <property type="project" value="InterPro"/>
</dbReference>
<feature type="domain" description="Myb-like" evidence="4">
    <location>
        <begin position="71"/>
        <end position="120"/>
    </location>
</feature>
<protein>
    <submittedName>
        <fullName evidence="5">Myb-like protein</fullName>
    </submittedName>
    <submittedName>
        <fullName evidence="6">Myb-like_protein</fullName>
    </submittedName>
</protein>
<evidence type="ECO:0000256" key="1">
    <source>
        <dbReference type="ARBA" id="ARBA00023015"/>
    </source>
</evidence>
<dbReference type="Gene3D" id="1.10.10.60">
    <property type="entry name" value="Homeodomain-like"/>
    <property type="match status" value="1"/>
</dbReference>
<organism evidence="5">
    <name type="scientific">Hexamita inflata</name>
    <dbReference type="NCBI Taxonomy" id="28002"/>
    <lineage>
        <taxon>Eukaryota</taxon>
        <taxon>Metamonada</taxon>
        <taxon>Diplomonadida</taxon>
        <taxon>Hexamitidae</taxon>
        <taxon>Hexamitinae</taxon>
        <taxon>Hexamita</taxon>
    </lineage>
</organism>
<evidence type="ECO:0000256" key="2">
    <source>
        <dbReference type="ARBA" id="ARBA00023163"/>
    </source>
</evidence>
<keyword evidence="2" id="KW-0804">Transcription</keyword>
<evidence type="ECO:0000259" key="4">
    <source>
        <dbReference type="SMART" id="SM00717"/>
    </source>
</evidence>
<reference evidence="5" key="1">
    <citation type="submission" date="2023-06" db="EMBL/GenBank/DDBJ databases">
        <authorList>
            <person name="Kurt Z."/>
        </authorList>
    </citation>
    <scope>NUCLEOTIDE SEQUENCE</scope>
</reference>
<dbReference type="InterPro" id="IPR006447">
    <property type="entry name" value="Myb_dom_plants"/>
</dbReference>
<evidence type="ECO:0000313" key="7">
    <source>
        <dbReference type="Proteomes" id="UP001642409"/>
    </source>
</evidence>
<keyword evidence="7" id="KW-1185">Reference proteome</keyword>
<dbReference type="EMBL" id="CATOUU010000834">
    <property type="protein sequence ID" value="CAI9952950.1"/>
    <property type="molecule type" value="Genomic_DNA"/>
</dbReference>
<dbReference type="Proteomes" id="UP001642409">
    <property type="component" value="Unassembled WGS sequence"/>
</dbReference>
<keyword evidence="1" id="KW-0805">Transcription regulation</keyword>
<dbReference type="CDD" id="cd00167">
    <property type="entry name" value="SANT"/>
    <property type="match status" value="1"/>
</dbReference>
<accession>A0AA86Q5Y6</accession>
<evidence type="ECO:0000313" key="5">
    <source>
        <dbReference type="EMBL" id="CAI9952950.1"/>
    </source>
</evidence>
<dbReference type="AlphaFoldDB" id="A0AA86Q5Y6"/>
<proteinExistence type="predicted"/>
<keyword evidence="3" id="KW-0539">Nucleus</keyword>
<name>A0AA86Q5Y6_9EUKA</name>
<gene>
    <name evidence="5" type="ORF">HINF_LOCUS40595</name>
    <name evidence="6" type="ORF">HINF_LOCUS8853</name>
</gene>
<dbReference type="Pfam" id="PF00249">
    <property type="entry name" value="Myb_DNA-binding"/>
    <property type="match status" value="1"/>
</dbReference>
<comment type="caution">
    <text evidence="5">The sequence shown here is derived from an EMBL/GenBank/DDBJ whole genome shotgun (WGS) entry which is preliminary data.</text>
</comment>
<dbReference type="InterPro" id="IPR001005">
    <property type="entry name" value="SANT/Myb"/>
</dbReference>
<dbReference type="InterPro" id="IPR009057">
    <property type="entry name" value="Homeodomain-like_sf"/>
</dbReference>
<evidence type="ECO:0000256" key="3">
    <source>
        <dbReference type="ARBA" id="ARBA00023242"/>
    </source>
</evidence>
<dbReference type="EMBL" id="CAXDID020000018">
    <property type="protein sequence ID" value="CAL5985392.1"/>
    <property type="molecule type" value="Genomic_DNA"/>
</dbReference>
<sequence>MADQYDNFYMYDPEYLFCLYSSQSANQVFYSNQIQQETSTLTNETDSSSKNFVSEQIINYQSTESKIEPERRIRWTQDEHKQFELALVKHGKSRHKQIQQDIKTKTVDQCISHSQKFFVKLDNLFQRGTKDPVSEKIQKEIENKFPSAFTQFITMSKVQIASGINNMLKAKTDETVVDSYVKYLESKRI</sequence>
<reference evidence="6 7" key="2">
    <citation type="submission" date="2024-07" db="EMBL/GenBank/DDBJ databases">
        <authorList>
            <person name="Akdeniz Z."/>
        </authorList>
    </citation>
    <scope>NUCLEOTIDE SEQUENCE [LARGE SCALE GENOMIC DNA]</scope>
</reference>
<dbReference type="PANTHER" id="PTHR12802">
    <property type="entry name" value="SWI/SNF COMPLEX-RELATED"/>
    <property type="match status" value="1"/>
</dbReference>
<dbReference type="NCBIfam" id="TIGR01557">
    <property type="entry name" value="myb_SHAQKYF"/>
    <property type="match status" value="1"/>
</dbReference>